<dbReference type="Pfam" id="PF05159">
    <property type="entry name" value="Capsule_synth"/>
    <property type="match status" value="1"/>
</dbReference>
<accession>A0ABV4MP49</accession>
<evidence type="ECO:0000313" key="1">
    <source>
        <dbReference type="EMBL" id="MEZ8211348.1"/>
    </source>
</evidence>
<sequence length="449" mass="52120">MKFLSHAGPWSDTYLEHIVKEISNDNENLILSAHKSVDSSGLWSMYYKQLDALKNVSFSSSPIDDDIIVRCRLLRSISKNDALLHLNAMKNAIIDVFDRYGPDIVLSETIDSYIMDLLYFECKARGVPFVGLVTVFVNGYFRVSARGEYNFIRDVSDEEVEKVLKLLEDQTYLPGFVQKDKVGTTRKIITKWIRNLIKIPYFSLKRIMSGDFFNYHYWQSVITSKEWAHLFPRFEIGDREWKGKIKLVDSKVIYIPLQMIPEATVDYWCESSDIINYDQVLVDFIDSHKELHFLIKEHPNVIGYRNPKLYNILESKENVTICPTQTPSNLLIDYYDAAMVWTGSVGFEVALRSKPVLSLSPTYYFPDERFYKKISISTDSQEIVDYIDDYSELSNGDKNELVRHLLSGLDRGQLRVDGTWDENKDDDLEQMKVLSASLAKYIKNEIDKR</sequence>
<organism evidence="1 2">
    <name type="scientific">Vibrio bivalvicida</name>
    <dbReference type="NCBI Taxonomy" id="1276888"/>
    <lineage>
        <taxon>Bacteria</taxon>
        <taxon>Pseudomonadati</taxon>
        <taxon>Pseudomonadota</taxon>
        <taxon>Gammaproteobacteria</taxon>
        <taxon>Vibrionales</taxon>
        <taxon>Vibrionaceae</taxon>
        <taxon>Vibrio</taxon>
        <taxon>Vibrio oreintalis group</taxon>
    </lineage>
</organism>
<name>A0ABV4MP49_9VIBR</name>
<reference evidence="1 2" key="1">
    <citation type="submission" date="2024-06" db="EMBL/GenBank/DDBJ databases">
        <authorList>
            <person name="Steensen K."/>
            <person name="Seneca J."/>
            <person name="Bartlau N."/>
            <person name="Yu A.X."/>
            <person name="Polz M.F."/>
        </authorList>
    </citation>
    <scope>NUCLEOTIDE SEQUENCE [LARGE SCALE GENOMIC DNA]</scope>
    <source>
        <strain evidence="1 2">1F146</strain>
    </source>
</reference>
<evidence type="ECO:0008006" key="3">
    <source>
        <dbReference type="Google" id="ProtNLM"/>
    </source>
</evidence>
<dbReference type="InterPro" id="IPR007833">
    <property type="entry name" value="Capsule_polysaccharide_synth"/>
</dbReference>
<dbReference type="SUPFAM" id="SSF53756">
    <property type="entry name" value="UDP-Glycosyltransferase/glycogen phosphorylase"/>
    <property type="match status" value="1"/>
</dbReference>
<dbReference type="RefSeq" id="WP_371720312.1">
    <property type="nucleotide sequence ID" value="NZ_JBGOOF010000049.1"/>
</dbReference>
<proteinExistence type="predicted"/>
<dbReference type="Proteomes" id="UP001569151">
    <property type="component" value="Unassembled WGS sequence"/>
</dbReference>
<comment type="caution">
    <text evidence="1">The sequence shown here is derived from an EMBL/GenBank/DDBJ whole genome shotgun (WGS) entry which is preliminary data.</text>
</comment>
<evidence type="ECO:0000313" key="2">
    <source>
        <dbReference type="Proteomes" id="UP001569151"/>
    </source>
</evidence>
<protein>
    <recommendedName>
        <fullName evidence="3">Capsule biosynthesis protein</fullName>
    </recommendedName>
</protein>
<keyword evidence="2" id="KW-1185">Reference proteome</keyword>
<dbReference type="EMBL" id="JBGOOS010000051">
    <property type="protein sequence ID" value="MEZ8211348.1"/>
    <property type="molecule type" value="Genomic_DNA"/>
</dbReference>
<gene>
    <name evidence="1" type="ORF">ACED39_21510</name>
</gene>